<dbReference type="RefSeq" id="WP_091303220.1">
    <property type="nucleotide sequence ID" value="NZ_FOCE01000011.1"/>
</dbReference>
<feature type="transmembrane region" description="Helical" evidence="1">
    <location>
        <begin position="51"/>
        <end position="72"/>
    </location>
</feature>
<feature type="transmembrane region" description="Helical" evidence="1">
    <location>
        <begin position="109"/>
        <end position="127"/>
    </location>
</feature>
<gene>
    <name evidence="3" type="ORF">SAMN04488103_11172</name>
</gene>
<protein>
    <submittedName>
        <fullName evidence="3">Tripartite tricarboxylate transporter TctB family protein</fullName>
    </submittedName>
</protein>
<reference evidence="3 4" key="1">
    <citation type="submission" date="2016-10" db="EMBL/GenBank/DDBJ databases">
        <authorList>
            <person name="de Groot N.N."/>
        </authorList>
    </citation>
    <scope>NUCLEOTIDE SEQUENCE [LARGE SCALE GENOMIC DNA]</scope>
    <source>
        <strain evidence="3 4">DSM 3857</strain>
    </source>
</reference>
<feature type="domain" description="DUF1468" evidence="2">
    <location>
        <begin position="20"/>
        <end position="163"/>
    </location>
</feature>
<evidence type="ECO:0000259" key="2">
    <source>
        <dbReference type="Pfam" id="PF07331"/>
    </source>
</evidence>
<proteinExistence type="predicted"/>
<dbReference type="Proteomes" id="UP000198761">
    <property type="component" value="Unassembled WGS sequence"/>
</dbReference>
<keyword evidence="1" id="KW-1133">Transmembrane helix</keyword>
<dbReference type="EMBL" id="FOCE01000011">
    <property type="protein sequence ID" value="SEO06338.1"/>
    <property type="molecule type" value="Genomic_DNA"/>
</dbReference>
<name>A0A1H8LNC3_9RHOB</name>
<evidence type="ECO:0000313" key="4">
    <source>
        <dbReference type="Proteomes" id="UP000198761"/>
    </source>
</evidence>
<organism evidence="3 4">
    <name type="scientific">Gemmobacter aquatilis</name>
    <dbReference type="NCBI Taxonomy" id="933059"/>
    <lineage>
        <taxon>Bacteria</taxon>
        <taxon>Pseudomonadati</taxon>
        <taxon>Pseudomonadota</taxon>
        <taxon>Alphaproteobacteria</taxon>
        <taxon>Rhodobacterales</taxon>
        <taxon>Paracoccaceae</taxon>
        <taxon>Gemmobacter</taxon>
    </lineage>
</organism>
<dbReference type="Pfam" id="PF07331">
    <property type="entry name" value="TctB"/>
    <property type="match status" value="1"/>
</dbReference>
<feature type="transmembrane region" description="Helical" evidence="1">
    <location>
        <begin position="139"/>
        <end position="158"/>
    </location>
</feature>
<dbReference type="InterPro" id="IPR009936">
    <property type="entry name" value="DUF1468"/>
</dbReference>
<dbReference type="STRING" id="933059.SAMN04488103_11172"/>
<sequence length="171" mass="18352">MSHEVTNPPPPRPLIGRERLAGLCLVVFGLFALYASADLPFFTEGGVGSGLLPRALSVLIILLGIVQLAICWREPPESTGNWPIRDMVPVLVGIFLFALTIRGFDFGSFKIPVLGMAVATPLAIFCSGMAAKDARLVELLIFTVVLSALCIALFRFALGLSLPVAPWLIGY</sequence>
<dbReference type="OrthoDB" id="7914375at2"/>
<keyword evidence="4" id="KW-1185">Reference proteome</keyword>
<evidence type="ECO:0000313" key="3">
    <source>
        <dbReference type="EMBL" id="SEO06338.1"/>
    </source>
</evidence>
<accession>A0A1H8LNC3</accession>
<feature type="transmembrane region" description="Helical" evidence="1">
    <location>
        <begin position="20"/>
        <end position="39"/>
    </location>
</feature>
<evidence type="ECO:0000256" key="1">
    <source>
        <dbReference type="SAM" id="Phobius"/>
    </source>
</evidence>
<dbReference type="AlphaFoldDB" id="A0A1H8LNC3"/>
<keyword evidence="1" id="KW-0812">Transmembrane</keyword>
<feature type="transmembrane region" description="Helical" evidence="1">
    <location>
        <begin position="84"/>
        <end position="103"/>
    </location>
</feature>
<keyword evidence="1" id="KW-0472">Membrane</keyword>